<reference evidence="1 2" key="1">
    <citation type="submission" date="2022-12" db="EMBL/GenBank/DDBJ databases">
        <title>Chromosome-level genome assembly of true bugs.</title>
        <authorList>
            <person name="Ma L."/>
            <person name="Li H."/>
        </authorList>
    </citation>
    <scope>NUCLEOTIDE SEQUENCE [LARGE SCALE GENOMIC DNA]</scope>
    <source>
        <strain evidence="1">Lab_2022b</strain>
    </source>
</reference>
<sequence>MTETIVIDSDYIRILMYWMEGGQLDEMRNDELEMELACMRSVGMDHEEVGFMRVQSRPPGPPERRTWRHELIVGETRGKGTVFQDPLIRFNQAMVGGSVWGRVIDGNAIPPM</sequence>
<dbReference type="AlphaFoldDB" id="A0AAW1CWC3"/>
<dbReference type="EMBL" id="JAPXFL010000008">
    <property type="protein sequence ID" value="KAK9502751.1"/>
    <property type="molecule type" value="Genomic_DNA"/>
</dbReference>
<organism evidence="1 2">
    <name type="scientific">Rhynocoris fuscipes</name>
    <dbReference type="NCBI Taxonomy" id="488301"/>
    <lineage>
        <taxon>Eukaryota</taxon>
        <taxon>Metazoa</taxon>
        <taxon>Ecdysozoa</taxon>
        <taxon>Arthropoda</taxon>
        <taxon>Hexapoda</taxon>
        <taxon>Insecta</taxon>
        <taxon>Pterygota</taxon>
        <taxon>Neoptera</taxon>
        <taxon>Paraneoptera</taxon>
        <taxon>Hemiptera</taxon>
        <taxon>Heteroptera</taxon>
        <taxon>Panheteroptera</taxon>
        <taxon>Cimicomorpha</taxon>
        <taxon>Reduviidae</taxon>
        <taxon>Harpactorinae</taxon>
        <taxon>Harpactorini</taxon>
        <taxon>Rhynocoris</taxon>
    </lineage>
</organism>
<evidence type="ECO:0000313" key="2">
    <source>
        <dbReference type="Proteomes" id="UP001461498"/>
    </source>
</evidence>
<dbReference type="Proteomes" id="UP001461498">
    <property type="component" value="Unassembled WGS sequence"/>
</dbReference>
<proteinExistence type="predicted"/>
<keyword evidence="2" id="KW-1185">Reference proteome</keyword>
<accession>A0AAW1CWC3</accession>
<evidence type="ECO:0000313" key="1">
    <source>
        <dbReference type="EMBL" id="KAK9502751.1"/>
    </source>
</evidence>
<comment type="caution">
    <text evidence="1">The sequence shown here is derived from an EMBL/GenBank/DDBJ whole genome shotgun (WGS) entry which is preliminary data.</text>
</comment>
<protein>
    <submittedName>
        <fullName evidence="1">Uncharacterized protein</fullName>
    </submittedName>
</protein>
<name>A0AAW1CWC3_9HEMI</name>
<gene>
    <name evidence="1" type="ORF">O3M35_011461</name>
</gene>